<feature type="region of interest" description="Disordered" evidence="3">
    <location>
        <begin position="198"/>
        <end position="250"/>
    </location>
</feature>
<feature type="compositionally biased region" description="Basic and acidic residues" evidence="3">
    <location>
        <begin position="215"/>
        <end position="231"/>
    </location>
</feature>
<organism evidence="5 6">
    <name type="scientific">Calocera cornea HHB12733</name>
    <dbReference type="NCBI Taxonomy" id="1353952"/>
    <lineage>
        <taxon>Eukaryota</taxon>
        <taxon>Fungi</taxon>
        <taxon>Dikarya</taxon>
        <taxon>Basidiomycota</taxon>
        <taxon>Agaricomycotina</taxon>
        <taxon>Dacrymycetes</taxon>
        <taxon>Dacrymycetales</taxon>
        <taxon>Dacrymycetaceae</taxon>
        <taxon>Calocera</taxon>
    </lineage>
</organism>
<dbReference type="GO" id="GO:0046872">
    <property type="term" value="F:metal ion binding"/>
    <property type="evidence" value="ECO:0007669"/>
    <property type="project" value="UniProtKB-KW"/>
</dbReference>
<proteinExistence type="inferred from homology"/>
<feature type="binding site" evidence="2">
    <location>
        <position position="123"/>
    </location>
    <ligand>
        <name>Zn(2+)</name>
        <dbReference type="ChEBI" id="CHEBI:29105"/>
    </ligand>
</feature>
<feature type="binding site" evidence="2">
    <location>
        <position position="141"/>
    </location>
    <ligand>
        <name>Zn(2+)</name>
        <dbReference type="ChEBI" id="CHEBI:29105"/>
    </ligand>
</feature>
<dbReference type="GO" id="GO:0045277">
    <property type="term" value="C:respiratory chain complex IV"/>
    <property type="evidence" value="ECO:0007669"/>
    <property type="project" value="InterPro"/>
</dbReference>
<dbReference type="GO" id="GO:0006123">
    <property type="term" value="P:mitochondrial electron transport, cytochrome c to oxygen"/>
    <property type="evidence" value="ECO:0007669"/>
    <property type="project" value="InterPro"/>
</dbReference>
<feature type="binding site" evidence="2">
    <location>
        <position position="115"/>
    </location>
    <ligand>
        <name>Zn(2+)</name>
        <dbReference type="ChEBI" id="CHEBI:29105"/>
    </ligand>
</feature>
<feature type="domain" description="DUF155" evidence="4">
    <location>
        <begin position="307"/>
        <end position="485"/>
    </location>
</feature>
<dbReference type="GO" id="GO:0070131">
    <property type="term" value="P:positive regulation of mitochondrial translation"/>
    <property type="evidence" value="ECO:0007669"/>
    <property type="project" value="TreeGrafter"/>
</dbReference>
<evidence type="ECO:0000256" key="3">
    <source>
        <dbReference type="SAM" id="MobiDB-lite"/>
    </source>
</evidence>
<dbReference type="Pfam" id="PF01215">
    <property type="entry name" value="COX5B"/>
    <property type="match status" value="1"/>
</dbReference>
<dbReference type="AlphaFoldDB" id="A0A165D3H4"/>
<dbReference type="CDD" id="cd00924">
    <property type="entry name" value="Cyt_c_Oxidase_Vb"/>
    <property type="match status" value="1"/>
</dbReference>
<dbReference type="EMBL" id="KV424082">
    <property type="protein sequence ID" value="KZT51993.1"/>
    <property type="molecule type" value="Genomic_DNA"/>
</dbReference>
<feature type="binding site" evidence="2">
    <location>
        <position position="144"/>
    </location>
    <ligand>
        <name>Zn(2+)</name>
        <dbReference type="ChEBI" id="CHEBI:29105"/>
    </ligand>
</feature>
<dbReference type="OrthoDB" id="10249250at2759"/>
<dbReference type="Pfam" id="PF02582">
    <property type="entry name" value="DUF155"/>
    <property type="match status" value="1"/>
</dbReference>
<dbReference type="Proteomes" id="UP000076842">
    <property type="component" value="Unassembled WGS sequence"/>
</dbReference>
<comment type="similarity">
    <text evidence="1">Belongs to the RMD1/sif2 family.</text>
</comment>
<dbReference type="PANTHER" id="PTHR16255">
    <property type="entry name" value="REQUIRED FOR MEIOTIC NUCLEAR DIVISION PROTEIN 1 HOMOLOG"/>
    <property type="match status" value="1"/>
</dbReference>
<evidence type="ECO:0000256" key="2">
    <source>
        <dbReference type="PIRSR" id="PIRSR602124-2"/>
    </source>
</evidence>
<accession>A0A165D3H4</accession>
<keyword evidence="2" id="KW-0862">Zinc</keyword>
<gene>
    <name evidence="5" type="ORF">CALCODRAFT_487478</name>
</gene>
<sequence length="554" mass="60962">MLSLLRARATAVAPRMAPRVLRAAPAFRTLSTSALRKSDDHGHAAPPTPLYGEGSGPGQVPTDVDQATGLERLQLLGQIEGIDVFDQGPLEVTRMGTMADPIQVQTLTEERIVGCTGFPADSHDTIWMAANTTVQSGIARCPECGCVYKLRDLRPELEECTGALRIAAGPSTWRPLRLPPHGFGSCLRYLSAKSRSLASENSTPKAQTVNPPTAAKHESEPERQAPTDKPKSKAKPTASLRRGAKDSAPIRTKAAREIRPVFTVSTAERYILSRLSTTLAPGWKMLPLPEDGFEEAIWIPQWRGAEVFVFKNGSYVCWGLNEDEAIQFGKEVISSVRDVEVGPLRKVETEELDFVADPAEQTRLQGDLIILGGSSPDNNLLARYSFSQALARSSALSALESSLDHYLLSTSGLADTLAEHGHPNMPRKDLIRKMGELLKFRQGVNLNRENFGETPDFYWAEPELEGYFDSVSRALEIRHRMRVVNDKITYAAETQETLRQLLTDTSAHSMELIIIALIAVEVILAFIREGPELVHKTVGLFVSPEPEEPRSELQ</sequence>
<evidence type="ECO:0000256" key="1">
    <source>
        <dbReference type="ARBA" id="ARBA00008306"/>
    </source>
</evidence>
<protein>
    <submittedName>
        <fullName evidence="5">COX5B-domain-containing protein</fullName>
    </submittedName>
</protein>
<dbReference type="SUPFAM" id="SSF57802">
    <property type="entry name" value="Rubredoxin-like"/>
    <property type="match status" value="1"/>
</dbReference>
<feature type="region of interest" description="Disordered" evidence="3">
    <location>
        <begin position="34"/>
        <end position="58"/>
    </location>
</feature>
<evidence type="ECO:0000313" key="6">
    <source>
        <dbReference type="Proteomes" id="UP000076842"/>
    </source>
</evidence>
<keyword evidence="6" id="KW-1185">Reference proteome</keyword>
<dbReference type="PROSITE" id="PS51359">
    <property type="entry name" value="COX5B_2"/>
    <property type="match status" value="1"/>
</dbReference>
<feature type="compositionally biased region" description="Polar residues" evidence="3">
    <location>
        <begin position="198"/>
        <end position="211"/>
    </location>
</feature>
<reference evidence="5 6" key="1">
    <citation type="journal article" date="2016" name="Mol. Biol. Evol.">
        <title>Comparative Genomics of Early-Diverging Mushroom-Forming Fungi Provides Insights into the Origins of Lignocellulose Decay Capabilities.</title>
        <authorList>
            <person name="Nagy L.G."/>
            <person name="Riley R."/>
            <person name="Tritt A."/>
            <person name="Adam C."/>
            <person name="Daum C."/>
            <person name="Floudas D."/>
            <person name="Sun H."/>
            <person name="Yadav J.S."/>
            <person name="Pangilinan J."/>
            <person name="Larsson K.H."/>
            <person name="Matsuura K."/>
            <person name="Barry K."/>
            <person name="Labutti K."/>
            <person name="Kuo R."/>
            <person name="Ohm R.A."/>
            <person name="Bhattacharya S.S."/>
            <person name="Shirouzu T."/>
            <person name="Yoshinaga Y."/>
            <person name="Martin F.M."/>
            <person name="Grigoriev I.V."/>
            <person name="Hibbett D.S."/>
        </authorList>
    </citation>
    <scope>NUCLEOTIDE SEQUENCE [LARGE SCALE GENOMIC DNA]</scope>
    <source>
        <strain evidence="5 6">HHB12733</strain>
    </source>
</reference>
<evidence type="ECO:0000313" key="5">
    <source>
        <dbReference type="EMBL" id="KZT51993.1"/>
    </source>
</evidence>
<name>A0A165D3H4_9BASI</name>
<keyword evidence="2" id="KW-0479">Metal-binding</keyword>
<dbReference type="InParanoid" id="A0A165D3H4"/>
<dbReference type="GO" id="GO:0005740">
    <property type="term" value="C:mitochondrial envelope"/>
    <property type="evidence" value="ECO:0007669"/>
    <property type="project" value="InterPro"/>
</dbReference>
<dbReference type="Gene3D" id="2.60.11.10">
    <property type="entry name" value="Cytochrome c oxidase, subunit Vb"/>
    <property type="match status" value="1"/>
</dbReference>
<dbReference type="InterPro" id="IPR003734">
    <property type="entry name" value="DUF155"/>
</dbReference>
<evidence type="ECO:0000259" key="4">
    <source>
        <dbReference type="Pfam" id="PF02582"/>
    </source>
</evidence>
<dbReference type="PANTHER" id="PTHR16255:SF1">
    <property type="entry name" value="REQUIRED FOR MEIOTIC NUCLEAR DIVISION PROTEIN 1 HOMOLOG"/>
    <property type="match status" value="1"/>
</dbReference>
<dbReference type="InterPro" id="IPR051624">
    <property type="entry name" value="RMD1/Sad1-interacting"/>
</dbReference>
<dbReference type="InterPro" id="IPR036972">
    <property type="entry name" value="Cyt_c_oxidase_su5b_sf"/>
</dbReference>
<dbReference type="InterPro" id="IPR002124">
    <property type="entry name" value="Cyt_c_oxidase_su5b"/>
</dbReference>